<feature type="transmembrane region" description="Helical" evidence="1">
    <location>
        <begin position="29"/>
        <end position="50"/>
    </location>
</feature>
<sequence>MLGLLALMLLLLNVGGLASLGLSLGHGQWGSSLSTLLMLGLLDALGFWLLRSLRER</sequence>
<dbReference type="AlphaFoldDB" id="A0AAU7U8R0"/>
<dbReference type="RefSeq" id="WP_350242405.1">
    <property type="nucleotide sequence ID" value="NZ_CP158299.1"/>
</dbReference>
<organism evidence="2">
    <name type="scientific">Deinococcus sonorensis KR-87</name>
    <dbReference type="NCBI Taxonomy" id="694439"/>
    <lineage>
        <taxon>Bacteria</taxon>
        <taxon>Thermotogati</taxon>
        <taxon>Deinococcota</taxon>
        <taxon>Deinococci</taxon>
        <taxon>Deinococcales</taxon>
        <taxon>Deinococcaceae</taxon>
        <taxon>Deinococcus</taxon>
    </lineage>
</organism>
<dbReference type="KEGG" id="dsc:ABOD76_13050"/>
<keyword evidence="1" id="KW-1133">Transmembrane helix</keyword>
<protein>
    <submittedName>
        <fullName evidence="2">Uncharacterized protein</fullName>
    </submittedName>
</protein>
<dbReference type="EMBL" id="CP158299">
    <property type="protein sequence ID" value="XBV84368.1"/>
    <property type="molecule type" value="Genomic_DNA"/>
</dbReference>
<gene>
    <name evidence="2" type="ORF">ABOD76_13050</name>
</gene>
<reference evidence="2" key="1">
    <citation type="submission" date="2024-06" db="EMBL/GenBank/DDBJ databases">
        <title>Draft Genome Sequence of Deinococcus sonorensis Type Strain KR-87, a Biofilm Producing Representative of the Genus Deinococcus.</title>
        <authorList>
            <person name="Boren L.S."/>
            <person name="Grosso R.A."/>
            <person name="Hugenberg-Cox A.N."/>
            <person name="Hill J.T.E."/>
            <person name="Albert C.M."/>
            <person name="Tuohy J.M."/>
        </authorList>
    </citation>
    <scope>NUCLEOTIDE SEQUENCE</scope>
    <source>
        <strain evidence="2">KR-87</strain>
    </source>
</reference>
<keyword evidence="1" id="KW-0472">Membrane</keyword>
<name>A0AAU7U8R0_9DEIO</name>
<evidence type="ECO:0000313" key="2">
    <source>
        <dbReference type="EMBL" id="XBV84368.1"/>
    </source>
</evidence>
<accession>A0AAU7U8R0</accession>
<proteinExistence type="predicted"/>
<keyword evidence="1" id="KW-0812">Transmembrane</keyword>
<evidence type="ECO:0000256" key="1">
    <source>
        <dbReference type="SAM" id="Phobius"/>
    </source>
</evidence>